<dbReference type="OrthoDB" id="2364732at2759"/>
<dbReference type="InterPro" id="IPR027417">
    <property type="entry name" value="P-loop_NTPase"/>
</dbReference>
<keyword evidence="2" id="KW-1185">Reference proteome</keyword>
<dbReference type="Gene3D" id="3.40.50.300">
    <property type="entry name" value="P-loop containing nucleotide triphosphate hydrolases"/>
    <property type="match status" value="1"/>
</dbReference>
<organism evidence="1 2">
    <name type="scientific">Aspergillus bertholletiae</name>
    <dbReference type="NCBI Taxonomy" id="1226010"/>
    <lineage>
        <taxon>Eukaryota</taxon>
        <taxon>Fungi</taxon>
        <taxon>Dikarya</taxon>
        <taxon>Ascomycota</taxon>
        <taxon>Pezizomycotina</taxon>
        <taxon>Eurotiomycetes</taxon>
        <taxon>Eurotiomycetidae</taxon>
        <taxon>Eurotiales</taxon>
        <taxon>Aspergillaceae</taxon>
        <taxon>Aspergillus</taxon>
        <taxon>Aspergillus subgen. Circumdati</taxon>
    </lineage>
</organism>
<name>A0A5N7B506_9EURO</name>
<reference evidence="1 2" key="1">
    <citation type="submission" date="2019-04" db="EMBL/GenBank/DDBJ databases">
        <title>Friends and foes A comparative genomics studyof 23 Aspergillus species from section Flavi.</title>
        <authorList>
            <consortium name="DOE Joint Genome Institute"/>
            <person name="Kjaerbolling I."/>
            <person name="Vesth T."/>
            <person name="Frisvad J.C."/>
            <person name="Nybo J.L."/>
            <person name="Theobald S."/>
            <person name="Kildgaard S."/>
            <person name="Isbrandt T."/>
            <person name="Kuo A."/>
            <person name="Sato A."/>
            <person name="Lyhne E.K."/>
            <person name="Kogle M.E."/>
            <person name="Wiebenga A."/>
            <person name="Kun R.S."/>
            <person name="Lubbers R.J."/>
            <person name="Makela M.R."/>
            <person name="Barry K."/>
            <person name="Chovatia M."/>
            <person name="Clum A."/>
            <person name="Daum C."/>
            <person name="Haridas S."/>
            <person name="He G."/>
            <person name="LaButti K."/>
            <person name="Lipzen A."/>
            <person name="Mondo S."/>
            <person name="Riley R."/>
            <person name="Salamov A."/>
            <person name="Simmons B.A."/>
            <person name="Magnuson J.K."/>
            <person name="Henrissat B."/>
            <person name="Mortensen U.H."/>
            <person name="Larsen T.O."/>
            <person name="Devries R.P."/>
            <person name="Grigoriev I.V."/>
            <person name="Machida M."/>
            <person name="Baker S.E."/>
            <person name="Andersen M.R."/>
        </authorList>
    </citation>
    <scope>NUCLEOTIDE SEQUENCE [LARGE SCALE GENOMIC DNA]</scope>
    <source>
        <strain evidence="1 2">IBT 29228</strain>
    </source>
</reference>
<proteinExistence type="predicted"/>
<gene>
    <name evidence="1" type="ORF">BDV26DRAFT_265608</name>
</gene>
<dbReference type="EMBL" id="ML736240">
    <property type="protein sequence ID" value="KAE8376459.1"/>
    <property type="molecule type" value="Genomic_DNA"/>
</dbReference>
<evidence type="ECO:0000313" key="1">
    <source>
        <dbReference type="EMBL" id="KAE8376459.1"/>
    </source>
</evidence>
<sequence length="75" mass="8557">MGIVNDINFCPRQSTVAGLIDLIDLYPIIHVRGTPASGKTTLARLLRDHLKDQGRLVFFLRSWKQRLDEVDPEEP</sequence>
<accession>A0A5N7B506</accession>
<dbReference type="Proteomes" id="UP000326198">
    <property type="component" value="Unassembled WGS sequence"/>
</dbReference>
<protein>
    <submittedName>
        <fullName evidence="1">Uncharacterized protein</fullName>
    </submittedName>
</protein>
<dbReference type="AlphaFoldDB" id="A0A5N7B506"/>
<dbReference type="SUPFAM" id="SSF52540">
    <property type="entry name" value="P-loop containing nucleoside triphosphate hydrolases"/>
    <property type="match status" value="1"/>
</dbReference>
<evidence type="ECO:0000313" key="2">
    <source>
        <dbReference type="Proteomes" id="UP000326198"/>
    </source>
</evidence>